<dbReference type="PANTHER" id="PTHR22911:SF76">
    <property type="entry name" value="EAMA DOMAIN-CONTAINING PROTEIN"/>
    <property type="match status" value="1"/>
</dbReference>
<feature type="transmembrane region" description="Helical" evidence="1">
    <location>
        <begin position="95"/>
        <end position="113"/>
    </location>
</feature>
<dbReference type="GeneID" id="24134332"/>
<reference evidence="2 3" key="1">
    <citation type="journal article" date="2013" name="PLoS Genet.">
        <title>Distinctive expansion of potential virulence genes in the genome of the oomycete fish pathogen Saprolegnia parasitica.</title>
        <authorList>
            <person name="Jiang R.H."/>
            <person name="de Bruijn I."/>
            <person name="Haas B.J."/>
            <person name="Belmonte R."/>
            <person name="Lobach L."/>
            <person name="Christie J."/>
            <person name="van den Ackerveken G."/>
            <person name="Bottin A."/>
            <person name="Bulone V."/>
            <person name="Diaz-Moreno S.M."/>
            <person name="Dumas B."/>
            <person name="Fan L."/>
            <person name="Gaulin E."/>
            <person name="Govers F."/>
            <person name="Grenville-Briggs L.J."/>
            <person name="Horner N.R."/>
            <person name="Levin J.Z."/>
            <person name="Mammella M."/>
            <person name="Meijer H.J."/>
            <person name="Morris P."/>
            <person name="Nusbaum C."/>
            <person name="Oome S."/>
            <person name="Phillips A.J."/>
            <person name="van Rooyen D."/>
            <person name="Rzeszutek E."/>
            <person name="Saraiva M."/>
            <person name="Secombes C.J."/>
            <person name="Seidl M.F."/>
            <person name="Snel B."/>
            <person name="Stassen J.H."/>
            <person name="Sykes S."/>
            <person name="Tripathy S."/>
            <person name="van den Berg H."/>
            <person name="Vega-Arreguin J.C."/>
            <person name="Wawra S."/>
            <person name="Young S.K."/>
            <person name="Zeng Q."/>
            <person name="Dieguez-Uribeondo J."/>
            <person name="Russ C."/>
            <person name="Tyler B.M."/>
            <person name="van West P."/>
        </authorList>
    </citation>
    <scope>NUCLEOTIDE SEQUENCE [LARGE SCALE GENOMIC DNA]</scope>
    <source>
        <strain evidence="2 3">CBS 223.65</strain>
    </source>
</reference>
<dbReference type="VEuPathDB" id="FungiDB:SPRG_12370"/>
<protein>
    <recommendedName>
        <fullName evidence="4">EamA domain-containing protein</fullName>
    </recommendedName>
</protein>
<feature type="transmembrane region" description="Helical" evidence="1">
    <location>
        <begin position="379"/>
        <end position="398"/>
    </location>
</feature>
<organism evidence="2 3">
    <name type="scientific">Saprolegnia parasitica (strain CBS 223.65)</name>
    <dbReference type="NCBI Taxonomy" id="695850"/>
    <lineage>
        <taxon>Eukaryota</taxon>
        <taxon>Sar</taxon>
        <taxon>Stramenopiles</taxon>
        <taxon>Oomycota</taxon>
        <taxon>Saprolegniomycetes</taxon>
        <taxon>Saprolegniales</taxon>
        <taxon>Saprolegniaceae</taxon>
        <taxon>Saprolegnia</taxon>
    </lineage>
</organism>
<evidence type="ECO:0000256" key="1">
    <source>
        <dbReference type="SAM" id="Phobius"/>
    </source>
</evidence>
<evidence type="ECO:0000313" key="3">
    <source>
        <dbReference type="Proteomes" id="UP000030745"/>
    </source>
</evidence>
<dbReference type="PANTHER" id="PTHR22911">
    <property type="entry name" value="ACYL-MALONYL CONDENSING ENZYME-RELATED"/>
    <property type="match status" value="1"/>
</dbReference>
<keyword evidence="1" id="KW-0472">Membrane</keyword>
<dbReference type="AlphaFoldDB" id="A0A067BUC0"/>
<gene>
    <name evidence="2" type="ORF">SPRG_12370</name>
</gene>
<feature type="transmembrane region" description="Helical" evidence="1">
    <location>
        <begin position="220"/>
        <end position="241"/>
    </location>
</feature>
<dbReference type="GO" id="GO:0016020">
    <property type="term" value="C:membrane"/>
    <property type="evidence" value="ECO:0007669"/>
    <property type="project" value="TreeGrafter"/>
</dbReference>
<feature type="transmembrane region" description="Helical" evidence="1">
    <location>
        <begin position="247"/>
        <end position="266"/>
    </location>
</feature>
<feature type="transmembrane region" description="Helical" evidence="1">
    <location>
        <begin position="26"/>
        <end position="49"/>
    </location>
</feature>
<dbReference type="RefSeq" id="XP_012207424.1">
    <property type="nucleotide sequence ID" value="XM_012352034.1"/>
</dbReference>
<keyword evidence="1" id="KW-1133">Transmembrane helix</keyword>
<dbReference type="EMBL" id="KK583279">
    <property type="protein sequence ID" value="KDO21868.1"/>
    <property type="molecule type" value="Genomic_DNA"/>
</dbReference>
<dbReference type="OMA" id="GHTGMNA"/>
<feature type="transmembrane region" description="Helical" evidence="1">
    <location>
        <begin position="55"/>
        <end position="75"/>
    </location>
</feature>
<evidence type="ECO:0000313" key="2">
    <source>
        <dbReference type="EMBL" id="KDO21868.1"/>
    </source>
</evidence>
<feature type="transmembrane region" description="Helical" evidence="1">
    <location>
        <begin position="125"/>
        <end position="145"/>
    </location>
</feature>
<feature type="transmembrane region" description="Helical" evidence="1">
    <location>
        <begin position="324"/>
        <end position="345"/>
    </location>
</feature>
<evidence type="ECO:0008006" key="4">
    <source>
        <dbReference type="Google" id="ProtNLM"/>
    </source>
</evidence>
<dbReference type="STRING" id="695850.A0A067BUC0"/>
<keyword evidence="3" id="KW-1185">Reference proteome</keyword>
<proteinExistence type="predicted"/>
<keyword evidence="1" id="KW-0812">Transmembrane</keyword>
<feature type="transmembrane region" description="Helical" evidence="1">
    <location>
        <begin position="278"/>
        <end position="300"/>
    </location>
</feature>
<dbReference type="Proteomes" id="UP000030745">
    <property type="component" value="Unassembled WGS sequence"/>
</dbReference>
<feature type="transmembrane region" description="Helical" evidence="1">
    <location>
        <begin position="352"/>
        <end position="373"/>
    </location>
</feature>
<sequence length="428" mass="45055">MVSSIESPRSSVTDTASFIGKASPPLWSYLILIIAVLAMSSGGIWFALLTDTPPFMQACWRLLLTAFLQFFGLLYELKTDKALDAAFWQRYKASLPLLVIIGLSLGLHFGAWGWSVAHTSLLDSLLLVCTTPLLLVALMTLRFAFRAVQSRMASPMEASAHEPSSVVVVVTPQADRHIEMDDGAMALEYHPLHKEQSPAPTLFQLICCPVRPLPPTAMEAIGAVLGFLGVVVLLVASSGSADTGPKVTLAGNAAALLGAAAVLVYFEGGATCREWMPLFVYAFPVTFIATLCLAIVSLAFESGTSVTGLGPAALFGFLGSSDRFGLAFGSAAVSGIAGHTFANLAVKYVSPLLISVAILWEPVLGSVIGWLVGVQGAPGTSALAATPLLMIGALLVTVGSRDSGIDLLGYVKTKTIALCGRRQNNHVF</sequence>
<name>A0A067BUC0_SAPPC</name>
<accession>A0A067BUC0</accession>
<dbReference type="OrthoDB" id="74158at2759"/>
<dbReference type="KEGG" id="spar:SPRG_12370"/>